<organism evidence="2 3">
    <name type="scientific">Alteraurantiacibacter aquimixticola</name>
    <dbReference type="NCBI Taxonomy" id="2489173"/>
    <lineage>
        <taxon>Bacteria</taxon>
        <taxon>Pseudomonadati</taxon>
        <taxon>Pseudomonadota</taxon>
        <taxon>Alphaproteobacteria</taxon>
        <taxon>Sphingomonadales</taxon>
        <taxon>Erythrobacteraceae</taxon>
        <taxon>Alteraurantiacibacter</taxon>
    </lineage>
</organism>
<keyword evidence="1" id="KW-0732">Signal</keyword>
<dbReference type="AlphaFoldDB" id="A0A4T3F3W7"/>
<gene>
    <name evidence="2" type="ORF">E5222_05020</name>
</gene>
<evidence type="ECO:0000313" key="2">
    <source>
        <dbReference type="EMBL" id="TIX51808.1"/>
    </source>
</evidence>
<keyword evidence="3" id="KW-1185">Reference proteome</keyword>
<accession>A0A4T3F3W7</accession>
<evidence type="ECO:0000256" key="1">
    <source>
        <dbReference type="SAM" id="SignalP"/>
    </source>
</evidence>
<evidence type="ECO:0000313" key="3">
    <source>
        <dbReference type="Proteomes" id="UP000309389"/>
    </source>
</evidence>
<comment type="caution">
    <text evidence="2">The sequence shown here is derived from an EMBL/GenBank/DDBJ whole genome shotgun (WGS) entry which is preliminary data.</text>
</comment>
<dbReference type="EMBL" id="SSHH01000001">
    <property type="protein sequence ID" value="TIX51808.1"/>
    <property type="molecule type" value="Genomic_DNA"/>
</dbReference>
<feature type="signal peptide" evidence="1">
    <location>
        <begin position="1"/>
        <end position="22"/>
    </location>
</feature>
<dbReference type="Proteomes" id="UP000309389">
    <property type="component" value="Unassembled WGS sequence"/>
</dbReference>
<feature type="chain" id="PRO_5020888950" description="PRC-barrel domain-containing protein" evidence="1">
    <location>
        <begin position="23"/>
        <end position="167"/>
    </location>
</feature>
<evidence type="ECO:0008006" key="4">
    <source>
        <dbReference type="Google" id="ProtNLM"/>
    </source>
</evidence>
<sequence length="167" mass="16881">MKSAKFLAAAAALVIAPFAAQAQDVGATVMGNDGNAIGTVLSNDGTLVTVDTGKHQVPLGVEMFGSDENGPTLNIAKAQLDQMMDDQIAAATATRDAALVVGAEVVTADQQSLGAIDEIDGDNIVIMSADESKFTLPRELLAVDANGSLMALANHADIMAALEAAGG</sequence>
<dbReference type="RefSeq" id="WP_136692597.1">
    <property type="nucleotide sequence ID" value="NZ_SSHH01000001.1"/>
</dbReference>
<dbReference type="OrthoDB" id="7428500at2"/>
<name>A0A4T3F3W7_9SPHN</name>
<proteinExistence type="predicted"/>
<protein>
    <recommendedName>
        <fullName evidence="4">PRC-barrel domain-containing protein</fullName>
    </recommendedName>
</protein>
<reference evidence="2 3" key="1">
    <citation type="submission" date="2019-04" db="EMBL/GenBank/DDBJ databases">
        <title>Altererythrobacter aquimixticola sp. nov., isolated from sediment of junction between the ocean and a freshwater spring.</title>
        <authorList>
            <person name="Yoon J.-H."/>
        </authorList>
    </citation>
    <scope>NUCLEOTIDE SEQUENCE [LARGE SCALE GENOMIC DNA]</scope>
    <source>
        <strain evidence="2 3">SSKS-13</strain>
    </source>
</reference>